<dbReference type="Proteomes" id="UP000192578">
    <property type="component" value="Unassembled WGS sequence"/>
</dbReference>
<keyword evidence="2" id="KW-1185">Reference proteome</keyword>
<proteinExistence type="predicted"/>
<accession>A0A9X6NKA5</accession>
<protein>
    <submittedName>
        <fullName evidence="1">Uncharacterized protein</fullName>
    </submittedName>
</protein>
<dbReference type="EMBL" id="MTYJ01000401">
    <property type="protein sequence ID" value="OWA54391.1"/>
    <property type="molecule type" value="Genomic_DNA"/>
</dbReference>
<comment type="caution">
    <text evidence="1">The sequence shown here is derived from an EMBL/GenBank/DDBJ whole genome shotgun (WGS) entry which is preliminary data.</text>
</comment>
<sequence>MQQRSVAPSVAPTLVAATTQGGVTVKQLGGRGGSPSKVRWQLGDAVAIANLGSKEHRRKLGMFLRTLTKWQDKPRNGRMRICSQSATFSRGRKWSRILGMYDQHSQGHGLN</sequence>
<dbReference type="AlphaFoldDB" id="A0A9X6NKA5"/>
<evidence type="ECO:0000313" key="1">
    <source>
        <dbReference type="EMBL" id="OWA54391.1"/>
    </source>
</evidence>
<name>A0A9X6NKA5_HYPEX</name>
<reference evidence="2" key="1">
    <citation type="submission" date="2017-01" db="EMBL/GenBank/DDBJ databases">
        <title>Comparative genomics of anhydrobiosis in the tardigrade Hypsibius dujardini.</title>
        <authorList>
            <person name="Yoshida Y."/>
            <person name="Koutsovoulos G."/>
            <person name="Laetsch D."/>
            <person name="Stevens L."/>
            <person name="Kumar S."/>
            <person name="Horikawa D."/>
            <person name="Ishino K."/>
            <person name="Komine S."/>
            <person name="Tomita M."/>
            <person name="Blaxter M."/>
            <person name="Arakawa K."/>
        </authorList>
    </citation>
    <scope>NUCLEOTIDE SEQUENCE [LARGE SCALE GENOMIC DNA]</scope>
    <source>
        <strain evidence="2">Z151</strain>
    </source>
</reference>
<evidence type="ECO:0000313" key="2">
    <source>
        <dbReference type="Proteomes" id="UP000192578"/>
    </source>
</evidence>
<organism evidence="1 2">
    <name type="scientific">Hypsibius exemplaris</name>
    <name type="common">Freshwater tardigrade</name>
    <dbReference type="NCBI Taxonomy" id="2072580"/>
    <lineage>
        <taxon>Eukaryota</taxon>
        <taxon>Metazoa</taxon>
        <taxon>Ecdysozoa</taxon>
        <taxon>Tardigrada</taxon>
        <taxon>Eutardigrada</taxon>
        <taxon>Parachela</taxon>
        <taxon>Hypsibioidea</taxon>
        <taxon>Hypsibiidae</taxon>
        <taxon>Hypsibius</taxon>
    </lineage>
</organism>
<gene>
    <name evidence="1" type="ORF">BV898_18795</name>
</gene>